<dbReference type="PROSITE" id="PS50939">
    <property type="entry name" value="CYTOCHROME_B561"/>
    <property type="match status" value="1"/>
</dbReference>
<dbReference type="Pfam" id="PF03188">
    <property type="entry name" value="Cytochrom_B561"/>
    <property type="match status" value="1"/>
</dbReference>
<dbReference type="GO" id="GO:0046872">
    <property type="term" value="F:metal ion binding"/>
    <property type="evidence" value="ECO:0007669"/>
    <property type="project" value="UniProtKB-KW"/>
</dbReference>
<dbReference type="EMBL" id="MU151172">
    <property type="protein sequence ID" value="KAF9448143.1"/>
    <property type="molecule type" value="Genomic_DNA"/>
</dbReference>
<name>A0A9P5XB43_9AGAR</name>
<keyword evidence="9" id="KW-0408">Iron</keyword>
<dbReference type="OrthoDB" id="366214at2759"/>
<dbReference type="GO" id="GO:0020037">
    <property type="term" value="F:heme binding"/>
    <property type="evidence" value="ECO:0007669"/>
    <property type="project" value="TreeGrafter"/>
</dbReference>
<evidence type="ECO:0000256" key="7">
    <source>
        <dbReference type="ARBA" id="ARBA00022982"/>
    </source>
</evidence>
<keyword evidence="6" id="KW-0479">Metal-binding</keyword>
<evidence type="ECO:0000256" key="1">
    <source>
        <dbReference type="ARBA" id="ARBA00001970"/>
    </source>
</evidence>
<evidence type="ECO:0000256" key="11">
    <source>
        <dbReference type="SAM" id="Phobius"/>
    </source>
</evidence>
<comment type="cofactor">
    <cofactor evidence="1">
        <name>heme b</name>
        <dbReference type="ChEBI" id="CHEBI:60344"/>
    </cofactor>
</comment>
<protein>
    <recommendedName>
        <fullName evidence="12">Cytochrome b561 domain-containing protein</fullName>
    </recommendedName>
</protein>
<feature type="domain" description="Cytochrome b561" evidence="12">
    <location>
        <begin position="1"/>
        <end position="178"/>
    </location>
</feature>
<evidence type="ECO:0000256" key="5">
    <source>
        <dbReference type="ARBA" id="ARBA00022692"/>
    </source>
</evidence>
<evidence type="ECO:0000259" key="12">
    <source>
        <dbReference type="PROSITE" id="PS50939"/>
    </source>
</evidence>
<evidence type="ECO:0000256" key="10">
    <source>
        <dbReference type="ARBA" id="ARBA00023136"/>
    </source>
</evidence>
<dbReference type="GO" id="GO:0016020">
    <property type="term" value="C:membrane"/>
    <property type="evidence" value="ECO:0007669"/>
    <property type="project" value="UniProtKB-SubCell"/>
</dbReference>
<keyword evidence="8 11" id="KW-1133">Transmembrane helix</keyword>
<keyword evidence="10 11" id="KW-0472">Membrane</keyword>
<sequence length="178" mass="19814">MSDFPTIPLNSLEKQAKTHAILCTTGFLVLLPIGVLVARYTRTYTAKWWLAHWTIQFLISGPIIFAGWALGYKTTNDIGLGHFIDTHEKCGLALLILYLVQLTLGATVHFFKFPTLLRGHRAPHNYLHVVIGIAIFILAAFQVHYGLYTEWLIGTGGLHIVPQSAKHAWLALVIVSSV</sequence>
<organism evidence="13 14">
    <name type="scientific">Macrolepiota fuliginosa MF-IS2</name>
    <dbReference type="NCBI Taxonomy" id="1400762"/>
    <lineage>
        <taxon>Eukaryota</taxon>
        <taxon>Fungi</taxon>
        <taxon>Dikarya</taxon>
        <taxon>Basidiomycota</taxon>
        <taxon>Agaricomycotina</taxon>
        <taxon>Agaricomycetes</taxon>
        <taxon>Agaricomycetidae</taxon>
        <taxon>Agaricales</taxon>
        <taxon>Agaricineae</taxon>
        <taxon>Agaricaceae</taxon>
        <taxon>Macrolepiota</taxon>
    </lineage>
</organism>
<keyword evidence="3" id="KW-0813">Transport</keyword>
<keyword evidence="5 11" id="KW-0812">Transmembrane</keyword>
<evidence type="ECO:0000256" key="6">
    <source>
        <dbReference type="ARBA" id="ARBA00022723"/>
    </source>
</evidence>
<dbReference type="PANTHER" id="PTHR15422">
    <property type="entry name" value="OS05G0565100 PROTEIN"/>
    <property type="match status" value="1"/>
</dbReference>
<dbReference type="GO" id="GO:0140575">
    <property type="term" value="F:transmembrane monodehydroascorbate reductase activity"/>
    <property type="evidence" value="ECO:0007669"/>
    <property type="project" value="InterPro"/>
</dbReference>
<reference evidence="13" key="1">
    <citation type="submission" date="2020-11" db="EMBL/GenBank/DDBJ databases">
        <authorList>
            <consortium name="DOE Joint Genome Institute"/>
            <person name="Ahrendt S."/>
            <person name="Riley R."/>
            <person name="Andreopoulos W."/>
            <person name="Labutti K."/>
            <person name="Pangilinan J."/>
            <person name="Ruiz-Duenas F.J."/>
            <person name="Barrasa J.M."/>
            <person name="Sanchez-Garcia M."/>
            <person name="Camarero S."/>
            <person name="Miyauchi S."/>
            <person name="Serrano A."/>
            <person name="Linde D."/>
            <person name="Babiker R."/>
            <person name="Drula E."/>
            <person name="Ayuso-Fernandez I."/>
            <person name="Pacheco R."/>
            <person name="Padilla G."/>
            <person name="Ferreira P."/>
            <person name="Barriuso J."/>
            <person name="Kellner H."/>
            <person name="Castanera R."/>
            <person name="Alfaro M."/>
            <person name="Ramirez L."/>
            <person name="Pisabarro A.G."/>
            <person name="Kuo A."/>
            <person name="Tritt A."/>
            <person name="Lipzen A."/>
            <person name="He G."/>
            <person name="Yan M."/>
            <person name="Ng V."/>
            <person name="Cullen D."/>
            <person name="Martin F."/>
            <person name="Rosso M.-N."/>
            <person name="Henrissat B."/>
            <person name="Hibbett D."/>
            <person name="Martinez A.T."/>
            <person name="Grigoriev I.V."/>
        </authorList>
    </citation>
    <scope>NUCLEOTIDE SEQUENCE</scope>
    <source>
        <strain evidence="13">MF-IS2</strain>
    </source>
</reference>
<proteinExistence type="predicted"/>
<keyword evidence="7" id="KW-0249">Electron transport</keyword>
<dbReference type="CDD" id="cd08760">
    <property type="entry name" value="Cyt_b561_FRRS1_like"/>
    <property type="match status" value="1"/>
</dbReference>
<feature type="transmembrane region" description="Helical" evidence="11">
    <location>
        <begin position="19"/>
        <end position="38"/>
    </location>
</feature>
<evidence type="ECO:0000256" key="8">
    <source>
        <dbReference type="ARBA" id="ARBA00022989"/>
    </source>
</evidence>
<evidence type="ECO:0000313" key="13">
    <source>
        <dbReference type="EMBL" id="KAF9448143.1"/>
    </source>
</evidence>
<evidence type="ECO:0000256" key="4">
    <source>
        <dbReference type="ARBA" id="ARBA00022617"/>
    </source>
</evidence>
<keyword evidence="4" id="KW-0349">Heme</keyword>
<dbReference type="SMART" id="SM00665">
    <property type="entry name" value="B561"/>
    <property type="match status" value="1"/>
</dbReference>
<gene>
    <name evidence="13" type="ORF">P691DRAFT_670095</name>
</gene>
<dbReference type="Proteomes" id="UP000807342">
    <property type="component" value="Unassembled WGS sequence"/>
</dbReference>
<comment type="caution">
    <text evidence="13">The sequence shown here is derived from an EMBL/GenBank/DDBJ whole genome shotgun (WGS) entry which is preliminary data.</text>
</comment>
<feature type="transmembrane region" description="Helical" evidence="11">
    <location>
        <begin position="125"/>
        <end position="145"/>
    </location>
</feature>
<dbReference type="PANTHER" id="PTHR15422:SF24">
    <property type="entry name" value="DOMON RELATED DOMAIN-CONTAINING PROTEIN"/>
    <property type="match status" value="1"/>
</dbReference>
<keyword evidence="14" id="KW-1185">Reference proteome</keyword>
<comment type="subcellular location">
    <subcellularLocation>
        <location evidence="2">Membrane</location>
        <topology evidence="2">Multi-pass membrane protein</topology>
    </subcellularLocation>
</comment>
<dbReference type="AlphaFoldDB" id="A0A9P5XB43"/>
<accession>A0A9P5XB43</accession>
<evidence type="ECO:0000256" key="3">
    <source>
        <dbReference type="ARBA" id="ARBA00022448"/>
    </source>
</evidence>
<dbReference type="InterPro" id="IPR006593">
    <property type="entry name" value="Cyt_b561/ferric_Rdtase_TM"/>
</dbReference>
<evidence type="ECO:0000256" key="9">
    <source>
        <dbReference type="ARBA" id="ARBA00023004"/>
    </source>
</evidence>
<dbReference type="InterPro" id="IPR045150">
    <property type="entry name" value="CYB561D1/2"/>
</dbReference>
<evidence type="ECO:0000256" key="2">
    <source>
        <dbReference type="ARBA" id="ARBA00004141"/>
    </source>
</evidence>
<dbReference type="Gene3D" id="1.20.120.1770">
    <property type="match status" value="1"/>
</dbReference>
<feature type="transmembrane region" description="Helical" evidence="11">
    <location>
        <begin position="50"/>
        <end position="71"/>
    </location>
</feature>
<evidence type="ECO:0000313" key="14">
    <source>
        <dbReference type="Proteomes" id="UP000807342"/>
    </source>
</evidence>
<feature type="transmembrane region" description="Helical" evidence="11">
    <location>
        <begin position="91"/>
        <end position="113"/>
    </location>
</feature>